<reference evidence="2 3" key="1">
    <citation type="submission" date="2020-01" db="EMBL/GenBank/DDBJ databases">
        <title>Identification and distribution of gene clusters putatively required for synthesis of sphingolipid metabolism inhibitors in phylogenetically diverse species of the filamentous fungus Fusarium.</title>
        <authorList>
            <person name="Kim H.-S."/>
            <person name="Busman M."/>
            <person name="Brown D.W."/>
            <person name="Divon H."/>
            <person name="Uhlig S."/>
            <person name="Proctor R.H."/>
        </authorList>
    </citation>
    <scope>NUCLEOTIDE SEQUENCE [LARGE SCALE GENOMIC DNA]</scope>
    <source>
        <strain evidence="2 3">NRRL 20459</strain>
    </source>
</reference>
<dbReference type="Pfam" id="PF13472">
    <property type="entry name" value="Lipase_GDSL_2"/>
    <property type="match status" value="1"/>
</dbReference>
<dbReference type="InterPro" id="IPR013830">
    <property type="entry name" value="SGNH_hydro"/>
</dbReference>
<evidence type="ECO:0000313" key="3">
    <source>
        <dbReference type="Proteomes" id="UP000554235"/>
    </source>
</evidence>
<evidence type="ECO:0000259" key="1">
    <source>
        <dbReference type="Pfam" id="PF13472"/>
    </source>
</evidence>
<keyword evidence="3" id="KW-1185">Reference proteome</keyword>
<evidence type="ECO:0000313" key="2">
    <source>
        <dbReference type="EMBL" id="KAF4458940.1"/>
    </source>
</evidence>
<dbReference type="InterPro" id="IPR036514">
    <property type="entry name" value="SGNH_hydro_sf"/>
</dbReference>
<feature type="domain" description="SGNH hydrolase-type esterase" evidence="1">
    <location>
        <begin position="10"/>
        <end position="226"/>
    </location>
</feature>
<comment type="caution">
    <text evidence="2">The sequence shown here is derived from an EMBL/GenBank/DDBJ whole genome shotgun (WGS) entry which is preliminary data.</text>
</comment>
<protein>
    <submittedName>
        <fullName evidence="2">IAH1 Isoamyl acetate hydrolytic enzyme</fullName>
    </submittedName>
</protein>
<gene>
    <name evidence="2" type="ORF">FALBO_14314</name>
</gene>
<proteinExistence type="predicted"/>
<name>A0A8H4P4K3_9HYPO</name>
<dbReference type="OrthoDB" id="671439at2759"/>
<dbReference type="Proteomes" id="UP000554235">
    <property type="component" value="Unassembled WGS sequence"/>
</dbReference>
<dbReference type="CDD" id="cd01838">
    <property type="entry name" value="Isoamyl_acetate_hydrolase_like"/>
    <property type="match status" value="1"/>
</dbReference>
<accession>A0A8H4P4K3</accession>
<dbReference type="SUPFAM" id="SSF52266">
    <property type="entry name" value="SGNH hydrolase"/>
    <property type="match status" value="1"/>
</dbReference>
<dbReference type="PANTHER" id="PTHR14209">
    <property type="entry name" value="ISOAMYL ACETATE-HYDROLYZING ESTERASE 1"/>
    <property type="match status" value="1"/>
</dbReference>
<sequence>MASTLPQVVLFGDSLFQHSAELIDGFSFQAALQYDFIRRLDIINRGLSGFNSDHALKHLPDIFPERSASSPKMDYLAILFGANDAVLDNAVTNQHVPLDRYKENLIKIINHPRITAHKPKILLVTPPPLDEIKSTPRSLSNGHKEALRKFAVSASYSEVVREVAREHPDTILIDLWQAFMDKAAEMAPGDYTPGGPLLGSPENGKPGGLDILLHDGLHMGGEGYRVFYETLRPHIGKEWKGLADDDRTGFVIPDWRELCGLLTNSPA</sequence>
<dbReference type="PANTHER" id="PTHR14209:SF19">
    <property type="entry name" value="ISOAMYL ACETATE-HYDROLYZING ESTERASE 1 HOMOLOG"/>
    <property type="match status" value="1"/>
</dbReference>
<dbReference type="Gene3D" id="3.40.50.1110">
    <property type="entry name" value="SGNH hydrolase"/>
    <property type="match status" value="1"/>
</dbReference>
<dbReference type="EMBL" id="JAADYS010002310">
    <property type="protein sequence ID" value="KAF4458940.1"/>
    <property type="molecule type" value="Genomic_DNA"/>
</dbReference>
<dbReference type="AlphaFoldDB" id="A0A8H4P4K3"/>
<organism evidence="2 3">
    <name type="scientific">Fusarium albosuccineum</name>
    <dbReference type="NCBI Taxonomy" id="1237068"/>
    <lineage>
        <taxon>Eukaryota</taxon>
        <taxon>Fungi</taxon>
        <taxon>Dikarya</taxon>
        <taxon>Ascomycota</taxon>
        <taxon>Pezizomycotina</taxon>
        <taxon>Sordariomycetes</taxon>
        <taxon>Hypocreomycetidae</taxon>
        <taxon>Hypocreales</taxon>
        <taxon>Nectriaceae</taxon>
        <taxon>Fusarium</taxon>
        <taxon>Fusarium decemcellulare species complex</taxon>
    </lineage>
</organism>
<dbReference type="InterPro" id="IPR045136">
    <property type="entry name" value="Iah1-like"/>
</dbReference>